<evidence type="ECO:0000259" key="6">
    <source>
        <dbReference type="Pfam" id="PF03404"/>
    </source>
</evidence>
<dbReference type="RefSeq" id="XP_018174262.1">
    <property type="nucleotide sequence ID" value="XM_018327231.1"/>
</dbReference>
<dbReference type="SUPFAM" id="SSF56524">
    <property type="entry name" value="Oxidoreductase molybdopterin-binding domain"/>
    <property type="match status" value="1"/>
</dbReference>
<dbReference type="InterPro" id="IPR005066">
    <property type="entry name" value="MoCF_OxRdtse_dimer"/>
</dbReference>
<reference evidence="7" key="4">
    <citation type="submission" date="2023-11" db="EMBL/GenBank/DDBJ databases">
        <authorList>
            <person name="Beijen E."/>
            <person name="Ohm R.A."/>
        </authorList>
    </citation>
    <scope>NUCLEOTIDE SEQUENCE</scope>
    <source>
        <strain evidence="7">CBS 150709</strain>
    </source>
</reference>
<dbReference type="Gene3D" id="3.90.420.10">
    <property type="entry name" value="Oxidoreductase, molybdopterin-binding domain"/>
    <property type="match status" value="1"/>
</dbReference>
<dbReference type="Proteomes" id="UP000078340">
    <property type="component" value="Unassembled WGS sequence"/>
</dbReference>
<keyword evidence="3" id="KW-0479">Metal-binding</keyword>
<evidence type="ECO:0000256" key="3">
    <source>
        <dbReference type="ARBA" id="ARBA00022723"/>
    </source>
</evidence>
<evidence type="ECO:0000259" key="5">
    <source>
        <dbReference type="Pfam" id="PF00174"/>
    </source>
</evidence>
<dbReference type="Gene3D" id="2.60.40.650">
    <property type="match status" value="1"/>
</dbReference>
<dbReference type="InterPro" id="IPR000572">
    <property type="entry name" value="OxRdtase_Mopterin-bd_dom"/>
</dbReference>
<evidence type="ECO:0000313" key="9">
    <source>
        <dbReference type="EMBL" id="PWI73047.1"/>
    </source>
</evidence>
<dbReference type="OMA" id="ERHHAGI"/>
<dbReference type="EMBL" id="JAWRVI010000003">
    <property type="protein sequence ID" value="KAK4094309.1"/>
    <property type="molecule type" value="Genomic_DNA"/>
</dbReference>
<comment type="caution">
    <text evidence="8">The sequence shown here is derived from an EMBL/GenBank/DDBJ whole genome shotgun (WGS) entry which is preliminary data.</text>
</comment>
<dbReference type="GO" id="GO:0020037">
    <property type="term" value="F:heme binding"/>
    <property type="evidence" value="ECO:0007669"/>
    <property type="project" value="TreeGrafter"/>
</dbReference>
<feature type="domain" description="Moybdenum cofactor oxidoreductase dimerisation" evidence="6">
    <location>
        <begin position="227"/>
        <end position="316"/>
    </location>
</feature>
<accession>A0A179GL99</accession>
<reference evidence="9 11" key="2">
    <citation type="journal article" date="2016" name="Front. Microbiol.">
        <title>Genome and transcriptome sequences reveal the specific parasitism of the nematophagous Purpureocillium lilacinum 36-1.</title>
        <authorList>
            <person name="Xie J."/>
            <person name="Li S."/>
            <person name="Mo C."/>
            <person name="Xiao X."/>
            <person name="Peng D."/>
            <person name="Wang G."/>
            <person name="Xiao Y."/>
        </authorList>
    </citation>
    <scope>NUCLEOTIDE SEQUENCE [LARGE SCALE GENOMIC DNA]</scope>
    <source>
        <strain evidence="9 11">36-1</strain>
    </source>
</reference>
<dbReference type="SUPFAM" id="SSF81296">
    <property type="entry name" value="E set domains"/>
    <property type="match status" value="1"/>
</dbReference>
<proteinExistence type="predicted"/>
<dbReference type="EMBL" id="LSBI01000011">
    <property type="protein sequence ID" value="OAQ78131.1"/>
    <property type="molecule type" value="Genomic_DNA"/>
</dbReference>
<keyword evidence="12" id="KW-1185">Reference proteome</keyword>
<dbReference type="Pfam" id="PF03404">
    <property type="entry name" value="Mo-co_dimer"/>
    <property type="match status" value="1"/>
</dbReference>
<dbReference type="Proteomes" id="UP000245956">
    <property type="component" value="Unassembled WGS sequence"/>
</dbReference>
<comment type="cofactor">
    <cofactor evidence="1">
        <name>Mo-molybdopterin</name>
        <dbReference type="ChEBI" id="CHEBI:71302"/>
    </cofactor>
</comment>
<reference evidence="8 10" key="3">
    <citation type="submission" date="2016-02" db="EMBL/GenBank/DDBJ databases">
        <title>Biosynthesis of antibiotic leucinostatins and their inhibition on Phytophthora in bio-control Purpureocillium lilacinum.</title>
        <authorList>
            <person name="Wang G."/>
            <person name="Liu Z."/>
            <person name="Lin R."/>
            <person name="Li E."/>
            <person name="Mao Z."/>
            <person name="Ling J."/>
            <person name="Yin W."/>
            <person name="Xie B."/>
        </authorList>
    </citation>
    <scope>NUCLEOTIDE SEQUENCE [LARGE SCALE GENOMIC DNA]</scope>
    <source>
        <strain evidence="8">PLFJ-1</strain>
    </source>
</reference>
<name>A0A179GL99_PURLI</name>
<dbReference type="AlphaFoldDB" id="A0A179GL99"/>
<dbReference type="InterPro" id="IPR014756">
    <property type="entry name" value="Ig_E-set"/>
</dbReference>
<dbReference type="PANTHER" id="PTHR19372:SF7">
    <property type="entry name" value="SULFITE OXIDASE, MITOCHONDRIAL"/>
    <property type="match status" value="1"/>
</dbReference>
<dbReference type="InterPro" id="IPR036374">
    <property type="entry name" value="OxRdtase_Mopterin-bd_sf"/>
</dbReference>
<dbReference type="PRINTS" id="PR00407">
    <property type="entry name" value="EUMOPTERIN"/>
</dbReference>
<keyword evidence="2" id="KW-0500">Molybdenum</keyword>
<feature type="domain" description="Oxidoreductase molybdopterin-binding" evidence="5">
    <location>
        <begin position="33"/>
        <end position="197"/>
    </location>
</feature>
<dbReference type="GO" id="GO:0005739">
    <property type="term" value="C:mitochondrion"/>
    <property type="evidence" value="ECO:0007669"/>
    <property type="project" value="TreeGrafter"/>
</dbReference>
<dbReference type="PANTHER" id="PTHR19372">
    <property type="entry name" value="SULFITE REDUCTASE"/>
    <property type="match status" value="1"/>
</dbReference>
<evidence type="ECO:0000313" key="8">
    <source>
        <dbReference type="EMBL" id="OAQ78131.1"/>
    </source>
</evidence>
<dbReference type="KEGG" id="plj:28892280"/>
<gene>
    <name evidence="9" type="ORF">PCL_10062</name>
    <name evidence="7" type="ORF">Purlil1_914</name>
    <name evidence="8" type="ORF">VFPFJ_10163</name>
</gene>
<dbReference type="GO" id="GO:0006790">
    <property type="term" value="P:sulfur compound metabolic process"/>
    <property type="evidence" value="ECO:0007669"/>
    <property type="project" value="TreeGrafter"/>
</dbReference>
<keyword evidence="4" id="KW-0560">Oxidoreductase</keyword>
<dbReference type="InterPro" id="IPR008335">
    <property type="entry name" value="Mopterin_OxRdtase_euk"/>
</dbReference>
<sequence>MACVARQPPDAPHKAHKLAGFLTSEEDLFIKTHLGEPNVDVASWRLSVSGHVEQPLSLSFDELLQFPQAKVTAFHKCAGSPLFPLAPTPGDVGNVVWSGVRLSDVLDAVRPHRDAALVWSSGQDFGSYRGADPQHFGKDLPLERARRPEVLLATHLNGEPLTRRHGGPVRLVVPGFYATNSVKWLHSLRVATERSPSIFTTKYYNDRIERPDGTIATAPVWAIAPDSVIISPLPGADCGGSVVVSGWAWSDEEIATVEVSLDGGRSWQAARLDAREAYSWQAFRLDVTSLPSGCHRALSRATDRAGRVQPITGARNASVPVDIMVSE</sequence>
<dbReference type="EMBL" id="LCWV01000005">
    <property type="protein sequence ID" value="PWI73047.1"/>
    <property type="molecule type" value="Genomic_DNA"/>
</dbReference>
<dbReference type="Pfam" id="PF00174">
    <property type="entry name" value="Oxidored_molyb"/>
    <property type="match status" value="1"/>
</dbReference>
<dbReference type="GO" id="GO:0043546">
    <property type="term" value="F:molybdopterin cofactor binding"/>
    <property type="evidence" value="ECO:0007669"/>
    <property type="project" value="TreeGrafter"/>
</dbReference>
<dbReference type="STRING" id="33203.A0A179GL99"/>
<evidence type="ECO:0000313" key="11">
    <source>
        <dbReference type="Proteomes" id="UP000245956"/>
    </source>
</evidence>
<dbReference type="GeneID" id="28892280"/>
<evidence type="ECO:0000313" key="7">
    <source>
        <dbReference type="EMBL" id="KAK4094309.1"/>
    </source>
</evidence>
<dbReference type="GO" id="GO:0030151">
    <property type="term" value="F:molybdenum ion binding"/>
    <property type="evidence" value="ECO:0007669"/>
    <property type="project" value="InterPro"/>
</dbReference>
<evidence type="ECO:0000256" key="4">
    <source>
        <dbReference type="ARBA" id="ARBA00023002"/>
    </source>
</evidence>
<reference evidence="7 12" key="5">
    <citation type="journal article" date="2024" name="Microbiol. Resour. Announc.">
        <title>Genome annotations for the ascomycete fungi Trichoderma harzianum, Trichoderma aggressivum, and Purpureocillium lilacinum.</title>
        <authorList>
            <person name="Beijen E.P.W."/>
            <person name="Ohm R.A."/>
        </authorList>
    </citation>
    <scope>NUCLEOTIDE SEQUENCE [LARGE SCALE GENOMIC DNA]</scope>
    <source>
        <strain evidence="7 12">CBS 150709</strain>
    </source>
</reference>
<reference evidence="9" key="1">
    <citation type="submission" date="2015-05" db="EMBL/GenBank/DDBJ databases">
        <authorList>
            <person name="Wang D.B."/>
            <person name="Wang M."/>
        </authorList>
    </citation>
    <scope>NUCLEOTIDE SEQUENCE</scope>
    <source>
        <strain evidence="9">36-1</strain>
    </source>
</reference>
<organism evidence="8 10">
    <name type="scientific">Purpureocillium lilacinum</name>
    <name type="common">Paecilomyces lilacinus</name>
    <dbReference type="NCBI Taxonomy" id="33203"/>
    <lineage>
        <taxon>Eukaryota</taxon>
        <taxon>Fungi</taxon>
        <taxon>Dikarya</taxon>
        <taxon>Ascomycota</taxon>
        <taxon>Pezizomycotina</taxon>
        <taxon>Sordariomycetes</taxon>
        <taxon>Hypocreomycetidae</taxon>
        <taxon>Hypocreales</taxon>
        <taxon>Ophiocordycipitaceae</taxon>
        <taxon>Purpureocillium</taxon>
    </lineage>
</organism>
<evidence type="ECO:0000256" key="1">
    <source>
        <dbReference type="ARBA" id="ARBA00001924"/>
    </source>
</evidence>
<dbReference type="GO" id="GO:0008482">
    <property type="term" value="F:sulfite oxidase activity"/>
    <property type="evidence" value="ECO:0007669"/>
    <property type="project" value="TreeGrafter"/>
</dbReference>
<evidence type="ECO:0000313" key="12">
    <source>
        <dbReference type="Proteomes" id="UP001287286"/>
    </source>
</evidence>
<evidence type="ECO:0000256" key="2">
    <source>
        <dbReference type="ARBA" id="ARBA00022505"/>
    </source>
</evidence>
<dbReference type="Proteomes" id="UP001287286">
    <property type="component" value="Unassembled WGS sequence"/>
</dbReference>
<evidence type="ECO:0000313" key="10">
    <source>
        <dbReference type="Proteomes" id="UP000078340"/>
    </source>
</evidence>
<protein>
    <submittedName>
        <fullName evidence="9">Oxidoreductase, molybdopterin binding</fullName>
    </submittedName>
    <submittedName>
        <fullName evidence="8">Sulfite reductase protein</fullName>
    </submittedName>
</protein>